<evidence type="ECO:0000256" key="1">
    <source>
        <dbReference type="SAM" id="MobiDB-lite"/>
    </source>
</evidence>
<dbReference type="Proteomes" id="UP001519460">
    <property type="component" value="Unassembled WGS sequence"/>
</dbReference>
<sequence length="97" mass="11257">MAVGSRDVNDLRLVWQSVPLHLENKPKTPTLEQAKDIGTKDKPKTSTPRTNRRRLCAEDIHTKNKAKPSTVRTRYRHPHQDHAKGLQTKNTRQRHPH</sequence>
<feature type="region of interest" description="Disordered" evidence="1">
    <location>
        <begin position="23"/>
        <end position="97"/>
    </location>
</feature>
<proteinExistence type="predicted"/>
<dbReference type="EMBL" id="JACVVK020000088">
    <property type="protein sequence ID" value="KAK7493940.1"/>
    <property type="molecule type" value="Genomic_DNA"/>
</dbReference>
<comment type="caution">
    <text evidence="2">The sequence shown here is derived from an EMBL/GenBank/DDBJ whole genome shotgun (WGS) entry which is preliminary data.</text>
</comment>
<organism evidence="2 3">
    <name type="scientific">Batillaria attramentaria</name>
    <dbReference type="NCBI Taxonomy" id="370345"/>
    <lineage>
        <taxon>Eukaryota</taxon>
        <taxon>Metazoa</taxon>
        <taxon>Spiralia</taxon>
        <taxon>Lophotrochozoa</taxon>
        <taxon>Mollusca</taxon>
        <taxon>Gastropoda</taxon>
        <taxon>Caenogastropoda</taxon>
        <taxon>Sorbeoconcha</taxon>
        <taxon>Cerithioidea</taxon>
        <taxon>Batillariidae</taxon>
        <taxon>Batillaria</taxon>
    </lineage>
</organism>
<protein>
    <submittedName>
        <fullName evidence="2">Uncharacterized protein</fullName>
    </submittedName>
</protein>
<evidence type="ECO:0000313" key="3">
    <source>
        <dbReference type="Proteomes" id="UP001519460"/>
    </source>
</evidence>
<keyword evidence="3" id="KW-1185">Reference proteome</keyword>
<gene>
    <name evidence="2" type="ORF">BaRGS_00014822</name>
</gene>
<dbReference type="AlphaFoldDB" id="A0ABD0L385"/>
<name>A0ABD0L385_9CAEN</name>
<evidence type="ECO:0000313" key="2">
    <source>
        <dbReference type="EMBL" id="KAK7493940.1"/>
    </source>
</evidence>
<feature type="compositionally biased region" description="Basic and acidic residues" evidence="1">
    <location>
        <begin position="33"/>
        <end position="44"/>
    </location>
</feature>
<reference evidence="2 3" key="1">
    <citation type="journal article" date="2023" name="Sci. Data">
        <title>Genome assembly of the Korean intertidal mud-creeper Batillaria attramentaria.</title>
        <authorList>
            <person name="Patra A.K."/>
            <person name="Ho P.T."/>
            <person name="Jun S."/>
            <person name="Lee S.J."/>
            <person name="Kim Y."/>
            <person name="Won Y.J."/>
        </authorList>
    </citation>
    <scope>NUCLEOTIDE SEQUENCE [LARGE SCALE GENOMIC DNA]</scope>
    <source>
        <strain evidence="2">Wonlab-2016</strain>
    </source>
</reference>
<accession>A0ABD0L385</accession>